<gene>
    <name evidence="1" type="ORF">DPX16_6449</name>
</gene>
<dbReference type="Proteomes" id="UP000281406">
    <property type="component" value="Unassembled WGS sequence"/>
</dbReference>
<evidence type="ECO:0000313" key="2">
    <source>
        <dbReference type="Proteomes" id="UP000281406"/>
    </source>
</evidence>
<sequence length="128" mass="13747">MVHTRCKCARFFSVPSGNRSANPTTSVVSGCSGFQHFSQCPPGDATEIFAPSEEGFREVCLVVSCWASTSGHQTYDSKSARFSPVLSESYSANLAPLVFRGTAISNKFAQCPPGDIVALIDLLPPRKK</sequence>
<dbReference type="PROSITE" id="PS51257">
    <property type="entry name" value="PROKAR_LIPOPROTEIN"/>
    <property type="match status" value="1"/>
</dbReference>
<proteinExistence type="predicted"/>
<organism evidence="1 2">
    <name type="scientific">Anabarilius grahami</name>
    <name type="common">Kanglang fish</name>
    <name type="synonym">Barilius grahami</name>
    <dbReference type="NCBI Taxonomy" id="495550"/>
    <lineage>
        <taxon>Eukaryota</taxon>
        <taxon>Metazoa</taxon>
        <taxon>Chordata</taxon>
        <taxon>Craniata</taxon>
        <taxon>Vertebrata</taxon>
        <taxon>Euteleostomi</taxon>
        <taxon>Actinopterygii</taxon>
        <taxon>Neopterygii</taxon>
        <taxon>Teleostei</taxon>
        <taxon>Ostariophysi</taxon>
        <taxon>Cypriniformes</taxon>
        <taxon>Xenocyprididae</taxon>
        <taxon>Xenocypridinae</taxon>
        <taxon>Xenocypridinae incertae sedis</taxon>
        <taxon>Anabarilius</taxon>
    </lineage>
</organism>
<dbReference type="EMBL" id="RJVU01035944">
    <property type="protein sequence ID" value="ROL47269.1"/>
    <property type="molecule type" value="Genomic_DNA"/>
</dbReference>
<keyword evidence="2" id="KW-1185">Reference proteome</keyword>
<reference evidence="1 2" key="1">
    <citation type="submission" date="2018-10" db="EMBL/GenBank/DDBJ databases">
        <title>Genome assembly for a Yunnan-Guizhou Plateau 3E fish, Anabarilius grahami (Regan), and its evolutionary and genetic applications.</title>
        <authorList>
            <person name="Jiang W."/>
        </authorList>
    </citation>
    <scope>NUCLEOTIDE SEQUENCE [LARGE SCALE GENOMIC DNA]</scope>
    <source>
        <strain evidence="1">AG-KIZ</strain>
        <tissue evidence="1">Muscle</tissue>
    </source>
</reference>
<protein>
    <submittedName>
        <fullName evidence="1">Uncharacterized protein</fullName>
    </submittedName>
</protein>
<dbReference type="AlphaFoldDB" id="A0A3N0YM47"/>
<comment type="caution">
    <text evidence="1">The sequence shown here is derived from an EMBL/GenBank/DDBJ whole genome shotgun (WGS) entry which is preliminary data.</text>
</comment>
<accession>A0A3N0YM47</accession>
<name>A0A3N0YM47_ANAGA</name>
<evidence type="ECO:0000313" key="1">
    <source>
        <dbReference type="EMBL" id="ROL47269.1"/>
    </source>
</evidence>